<sequence length="74" mass="8283">MMLAKPILEVNKIGFANSEIGFVNRNTKFFRERVSGGFGERNLAKKKVWRSWGQLGVSGLYAVKLFVSGVRGSF</sequence>
<evidence type="ECO:0000313" key="2">
    <source>
        <dbReference type="Proteomes" id="UP000199598"/>
    </source>
</evidence>
<accession>A0A1I4CL10</accession>
<proteinExistence type="predicted"/>
<keyword evidence="2" id="KW-1185">Reference proteome</keyword>
<gene>
    <name evidence="1" type="ORF">SAMN04488518_109207</name>
</gene>
<organism evidence="1 2">
    <name type="scientific">Pseudovibrio ascidiaceicola</name>
    <dbReference type="NCBI Taxonomy" id="285279"/>
    <lineage>
        <taxon>Bacteria</taxon>
        <taxon>Pseudomonadati</taxon>
        <taxon>Pseudomonadota</taxon>
        <taxon>Alphaproteobacteria</taxon>
        <taxon>Hyphomicrobiales</taxon>
        <taxon>Stappiaceae</taxon>
        <taxon>Pseudovibrio</taxon>
    </lineage>
</organism>
<dbReference type="Proteomes" id="UP000199598">
    <property type="component" value="Unassembled WGS sequence"/>
</dbReference>
<protein>
    <submittedName>
        <fullName evidence="1">Uncharacterized protein</fullName>
    </submittedName>
</protein>
<reference evidence="1 2" key="1">
    <citation type="submission" date="2016-10" db="EMBL/GenBank/DDBJ databases">
        <authorList>
            <person name="Varghese N."/>
            <person name="Submissions S."/>
        </authorList>
    </citation>
    <scope>NUCLEOTIDE SEQUENCE [LARGE SCALE GENOMIC DNA]</scope>
    <source>
        <strain evidence="1 2">DSM 16392</strain>
    </source>
</reference>
<evidence type="ECO:0000313" key="1">
    <source>
        <dbReference type="EMBL" id="SFK81433.1"/>
    </source>
</evidence>
<comment type="caution">
    <text evidence="1">The sequence shown here is derived from an EMBL/GenBank/DDBJ whole genome shotgun (WGS) entry which is preliminary data.</text>
</comment>
<name>A0A1I4CL10_9HYPH</name>
<dbReference type="EMBL" id="FOSK01000009">
    <property type="protein sequence ID" value="SFK81433.1"/>
    <property type="molecule type" value="Genomic_DNA"/>
</dbReference>